<feature type="non-terminal residue" evidence="2">
    <location>
        <position position="1"/>
    </location>
</feature>
<accession>A0AAV5SPU1</accession>
<evidence type="ECO:0000256" key="1">
    <source>
        <dbReference type="SAM" id="Phobius"/>
    </source>
</evidence>
<gene>
    <name evidence="2" type="ORF">PENTCL1PPCAC_6977</name>
</gene>
<comment type="caution">
    <text evidence="2">The sequence shown here is derived from an EMBL/GenBank/DDBJ whole genome shotgun (WGS) entry which is preliminary data.</text>
</comment>
<organism evidence="2 3">
    <name type="scientific">Pristionchus entomophagus</name>
    <dbReference type="NCBI Taxonomy" id="358040"/>
    <lineage>
        <taxon>Eukaryota</taxon>
        <taxon>Metazoa</taxon>
        <taxon>Ecdysozoa</taxon>
        <taxon>Nematoda</taxon>
        <taxon>Chromadorea</taxon>
        <taxon>Rhabditida</taxon>
        <taxon>Rhabditina</taxon>
        <taxon>Diplogasteromorpha</taxon>
        <taxon>Diplogasteroidea</taxon>
        <taxon>Neodiplogasteridae</taxon>
        <taxon>Pristionchus</taxon>
    </lineage>
</organism>
<name>A0AAV5SPU1_9BILA</name>
<dbReference type="Proteomes" id="UP001432027">
    <property type="component" value="Unassembled WGS sequence"/>
</dbReference>
<protein>
    <recommendedName>
        <fullName evidence="4">7TM GPCR serpentine receptor class x (Srx) domain-containing protein</fullName>
    </recommendedName>
</protein>
<dbReference type="AlphaFoldDB" id="A0AAV5SPU1"/>
<evidence type="ECO:0008006" key="4">
    <source>
        <dbReference type="Google" id="ProtNLM"/>
    </source>
</evidence>
<evidence type="ECO:0000313" key="2">
    <source>
        <dbReference type="EMBL" id="GMS84802.1"/>
    </source>
</evidence>
<keyword evidence="1" id="KW-0472">Membrane</keyword>
<evidence type="ECO:0000313" key="3">
    <source>
        <dbReference type="Proteomes" id="UP001432027"/>
    </source>
</evidence>
<keyword evidence="1" id="KW-0812">Transmembrane</keyword>
<keyword evidence="3" id="KW-1185">Reference proteome</keyword>
<sequence>YTSEIRLAVNFLTIFIIFVWEFIAFNVLIYYEFEYSWFVTLLTSIVSNAKNYRELRILFSQETSELQFSTFSDS</sequence>
<feature type="transmembrane region" description="Helical" evidence="1">
    <location>
        <begin position="7"/>
        <end position="29"/>
    </location>
</feature>
<proteinExistence type="predicted"/>
<keyword evidence="1" id="KW-1133">Transmembrane helix</keyword>
<feature type="non-terminal residue" evidence="2">
    <location>
        <position position="74"/>
    </location>
</feature>
<dbReference type="EMBL" id="BTSX01000002">
    <property type="protein sequence ID" value="GMS84802.1"/>
    <property type="molecule type" value="Genomic_DNA"/>
</dbReference>
<reference evidence="2" key="1">
    <citation type="submission" date="2023-10" db="EMBL/GenBank/DDBJ databases">
        <title>Genome assembly of Pristionchus species.</title>
        <authorList>
            <person name="Yoshida K."/>
            <person name="Sommer R.J."/>
        </authorList>
    </citation>
    <scope>NUCLEOTIDE SEQUENCE</scope>
    <source>
        <strain evidence="2">RS0144</strain>
    </source>
</reference>